<dbReference type="EMBL" id="LJIX01000006">
    <property type="protein sequence ID" value="KQL21391.1"/>
    <property type="molecule type" value="Genomic_DNA"/>
</dbReference>
<dbReference type="Gene3D" id="3.30.420.40">
    <property type="match status" value="2"/>
</dbReference>
<dbReference type="SUPFAM" id="SSF53067">
    <property type="entry name" value="Actin-like ATPase domain"/>
    <property type="match status" value="2"/>
</dbReference>
<dbReference type="PROSITE" id="PS00445">
    <property type="entry name" value="FGGY_KINASES_2"/>
    <property type="match status" value="1"/>
</dbReference>
<evidence type="ECO:0000256" key="4">
    <source>
        <dbReference type="RuleBase" id="RU003733"/>
    </source>
</evidence>
<evidence type="ECO:0000256" key="1">
    <source>
        <dbReference type="ARBA" id="ARBA00009156"/>
    </source>
</evidence>
<reference evidence="7 8" key="1">
    <citation type="submission" date="2015-09" db="EMBL/GenBank/DDBJ databases">
        <title>Genome sequencing project for genomic taxonomy and phylogenomics of Bacillus-like bacteria.</title>
        <authorList>
            <person name="Liu B."/>
            <person name="Wang J."/>
            <person name="Zhu Y."/>
            <person name="Liu G."/>
            <person name="Chen Q."/>
            <person name="Chen Z."/>
            <person name="Lan J."/>
            <person name="Che J."/>
            <person name="Ge C."/>
            <person name="Shi H."/>
            <person name="Pan Z."/>
            <person name="Liu X."/>
        </authorList>
    </citation>
    <scope>NUCLEOTIDE SEQUENCE [LARGE SCALE GENOMIC DNA]</scope>
    <source>
        <strain evidence="7 8">FJAT-18043</strain>
    </source>
</reference>
<evidence type="ECO:0000259" key="6">
    <source>
        <dbReference type="Pfam" id="PF02782"/>
    </source>
</evidence>
<dbReference type="PANTHER" id="PTHR43095:SF5">
    <property type="entry name" value="XYLULOSE KINASE"/>
    <property type="match status" value="1"/>
</dbReference>
<keyword evidence="3 4" id="KW-0418">Kinase</keyword>
<dbReference type="InterPro" id="IPR000577">
    <property type="entry name" value="Carb_kinase_FGGY"/>
</dbReference>
<evidence type="ECO:0000256" key="2">
    <source>
        <dbReference type="ARBA" id="ARBA00022679"/>
    </source>
</evidence>
<accession>A0A0Q3VK17</accession>
<dbReference type="AlphaFoldDB" id="A0A0Q3VK17"/>
<gene>
    <name evidence="7" type="ORF">AN957_24455</name>
</gene>
<dbReference type="Proteomes" id="UP000050996">
    <property type="component" value="Unassembled WGS sequence"/>
</dbReference>
<dbReference type="GO" id="GO:0016301">
    <property type="term" value="F:kinase activity"/>
    <property type="evidence" value="ECO:0007669"/>
    <property type="project" value="UniProtKB-KW"/>
</dbReference>
<evidence type="ECO:0000256" key="3">
    <source>
        <dbReference type="ARBA" id="ARBA00022777"/>
    </source>
</evidence>
<dbReference type="GO" id="GO:0016773">
    <property type="term" value="F:phosphotransferase activity, alcohol group as acceptor"/>
    <property type="evidence" value="ECO:0007669"/>
    <property type="project" value="InterPro"/>
</dbReference>
<evidence type="ECO:0008006" key="9">
    <source>
        <dbReference type="Google" id="ProtNLM"/>
    </source>
</evidence>
<dbReference type="InterPro" id="IPR018485">
    <property type="entry name" value="FGGY_C"/>
</dbReference>
<comment type="caution">
    <text evidence="7">The sequence shown here is derived from an EMBL/GenBank/DDBJ whole genome shotgun (WGS) entry which is preliminary data.</text>
</comment>
<dbReference type="PANTHER" id="PTHR43095">
    <property type="entry name" value="SUGAR KINASE"/>
    <property type="match status" value="1"/>
</dbReference>
<evidence type="ECO:0000313" key="8">
    <source>
        <dbReference type="Proteomes" id="UP000050996"/>
    </source>
</evidence>
<sequence>MHYIAAFDLGTTAIKGVLLSQEGKIFAEHSFNIHTSLGENNEIEQNPEEWWEGVQSITHEWFSVHGVSSQSIKAITFSGQMEDVILIQEGENTTSAILYSDNRANIEAEEINKKLPGLYELTGNRITSSSPISKLLWLKKNSISNSDKRIHVVFSAKDYIIYKLTGSVVTDYTTAATSGFMNIESRKWETQLLSSLGIEQFMLPELTSSEQEVGQVSAFGANETGFCLHTPVLCGAGDAGASTLGAGAISEGDCYMYLGTTGWIAVPSKDHSPKDHGIFTLAHIIQELNISIAPLLNVGNVHRWAVEAFIQSGNYADFEDEVQKSPPGSNHLLFLPYVHGERCPVQDSEAKGAFWGIGPKTKKSDFARAVLEGICFSLFQIMQMLMQKNVGSITLIGGGARSHSWCQLLADLTNKTVRVPANSEYLPSIGIAATAFQSLGWVEDYKEFVDQYIISSQSKLYVPNKRNNEIYKDQYKIYLKLYESMKKIYQ</sequence>
<dbReference type="InterPro" id="IPR050406">
    <property type="entry name" value="FGGY_Carb_Kinase"/>
</dbReference>
<feature type="domain" description="Carbohydrate kinase FGGY N-terminal" evidence="5">
    <location>
        <begin position="3"/>
        <end position="245"/>
    </location>
</feature>
<protein>
    <recommendedName>
        <fullName evidence="9">Carbohydrate kinase</fullName>
    </recommendedName>
</protein>
<dbReference type="CDD" id="cd07805">
    <property type="entry name" value="ASKHA_NBD_FGGY_CvXK-like"/>
    <property type="match status" value="1"/>
</dbReference>
<dbReference type="PATRIC" id="fig|1637975.4.peg.4929"/>
<dbReference type="Pfam" id="PF02782">
    <property type="entry name" value="FGGY_C"/>
    <property type="match status" value="1"/>
</dbReference>
<dbReference type="InterPro" id="IPR043129">
    <property type="entry name" value="ATPase_NBD"/>
</dbReference>
<proteinExistence type="inferred from homology"/>
<evidence type="ECO:0000313" key="7">
    <source>
        <dbReference type="EMBL" id="KQL21391.1"/>
    </source>
</evidence>
<keyword evidence="2 4" id="KW-0808">Transferase</keyword>
<dbReference type="Pfam" id="PF00370">
    <property type="entry name" value="FGGY_N"/>
    <property type="match status" value="1"/>
</dbReference>
<dbReference type="GO" id="GO:0005975">
    <property type="term" value="P:carbohydrate metabolic process"/>
    <property type="evidence" value="ECO:0007669"/>
    <property type="project" value="InterPro"/>
</dbReference>
<dbReference type="InterPro" id="IPR018484">
    <property type="entry name" value="FGGY_N"/>
</dbReference>
<organism evidence="7 8">
    <name type="scientific">Cytobacillus solani</name>
    <dbReference type="NCBI Taxonomy" id="1637975"/>
    <lineage>
        <taxon>Bacteria</taxon>
        <taxon>Bacillati</taxon>
        <taxon>Bacillota</taxon>
        <taxon>Bacilli</taxon>
        <taxon>Bacillales</taxon>
        <taxon>Bacillaceae</taxon>
        <taxon>Cytobacillus</taxon>
    </lineage>
</organism>
<dbReference type="InterPro" id="IPR018483">
    <property type="entry name" value="Carb_kinase_FGGY_CS"/>
</dbReference>
<evidence type="ECO:0000259" key="5">
    <source>
        <dbReference type="Pfam" id="PF00370"/>
    </source>
</evidence>
<dbReference type="STRING" id="1637975.AN957_24455"/>
<dbReference type="RefSeq" id="WP_053478682.1">
    <property type="nucleotide sequence ID" value="NZ_CP085712.1"/>
</dbReference>
<keyword evidence="8" id="KW-1185">Reference proteome</keyword>
<comment type="similarity">
    <text evidence="1 4">Belongs to the FGGY kinase family.</text>
</comment>
<feature type="domain" description="Carbohydrate kinase FGGY C-terminal" evidence="6">
    <location>
        <begin position="304"/>
        <end position="436"/>
    </location>
</feature>
<name>A0A0Q3VK17_9BACI</name>
<dbReference type="PIRSF" id="PIRSF000538">
    <property type="entry name" value="GlpK"/>
    <property type="match status" value="1"/>
</dbReference>